<evidence type="ECO:0000313" key="2">
    <source>
        <dbReference type="EMBL" id="GMH77094.1"/>
    </source>
</evidence>
<dbReference type="Proteomes" id="UP001165122">
    <property type="component" value="Unassembled WGS sequence"/>
</dbReference>
<protein>
    <submittedName>
        <fullName evidence="2">Uncharacterized protein</fullName>
    </submittedName>
</protein>
<evidence type="ECO:0000256" key="1">
    <source>
        <dbReference type="SAM" id="MobiDB-lite"/>
    </source>
</evidence>
<dbReference type="AlphaFoldDB" id="A0A9W7AZ76"/>
<reference evidence="3" key="1">
    <citation type="journal article" date="2023" name="Commun. Biol.">
        <title>Genome analysis of Parmales, the sister group of diatoms, reveals the evolutionary specialization of diatoms from phago-mixotrophs to photoautotrophs.</title>
        <authorList>
            <person name="Ban H."/>
            <person name="Sato S."/>
            <person name="Yoshikawa S."/>
            <person name="Yamada K."/>
            <person name="Nakamura Y."/>
            <person name="Ichinomiya M."/>
            <person name="Sato N."/>
            <person name="Blanc-Mathieu R."/>
            <person name="Endo H."/>
            <person name="Kuwata A."/>
            <person name="Ogata H."/>
        </authorList>
    </citation>
    <scope>NUCLEOTIDE SEQUENCE [LARGE SCALE GENOMIC DNA]</scope>
    <source>
        <strain evidence="3">NIES 3700</strain>
    </source>
</reference>
<keyword evidence="3" id="KW-1185">Reference proteome</keyword>
<comment type="caution">
    <text evidence="2">The sequence shown here is derived from an EMBL/GenBank/DDBJ whole genome shotgun (WGS) entry which is preliminary data.</text>
</comment>
<proteinExistence type="predicted"/>
<name>A0A9W7AZ76_9STRA</name>
<feature type="region of interest" description="Disordered" evidence="1">
    <location>
        <begin position="1"/>
        <end position="35"/>
    </location>
</feature>
<accession>A0A9W7AZ76</accession>
<evidence type="ECO:0000313" key="3">
    <source>
        <dbReference type="Proteomes" id="UP001165122"/>
    </source>
</evidence>
<sequence length="167" mass="18548">MSKSVVSESNKGHENLKMSGKRGAGDEGGENGMGFVEVPPAESLSISTTVSTAPPSWITKLRKPELRAELSDRSVKFEKKDNKSVLIELLCLRLLYENRVLGGNNFLNTDDFRRILVPFLPNDTLMTIRLVSKPWSHVADRLIDEGVRKGELIVHDGKDINYEVGLA</sequence>
<dbReference type="EMBL" id="BRXW01000792">
    <property type="protein sequence ID" value="GMH77094.1"/>
    <property type="molecule type" value="Genomic_DNA"/>
</dbReference>
<dbReference type="OrthoDB" id="10264456at2759"/>
<organism evidence="2 3">
    <name type="scientific">Triparma laevis f. longispina</name>
    <dbReference type="NCBI Taxonomy" id="1714387"/>
    <lineage>
        <taxon>Eukaryota</taxon>
        <taxon>Sar</taxon>
        <taxon>Stramenopiles</taxon>
        <taxon>Ochrophyta</taxon>
        <taxon>Bolidophyceae</taxon>
        <taxon>Parmales</taxon>
        <taxon>Triparmaceae</taxon>
        <taxon>Triparma</taxon>
    </lineage>
</organism>
<gene>
    <name evidence="2" type="ORF">TrLO_g9102</name>
</gene>